<proteinExistence type="predicted"/>
<reference evidence="1 2" key="1">
    <citation type="submission" date="2015-11" db="EMBL/GenBank/DDBJ databases">
        <title>Draft Genome Sequence of the Type Strain Trueperella bernardiae LCDC 89-0504T, Isolated from Blood Culture.</title>
        <authorList>
            <person name="Bernier A.-M."/>
            <person name="Bernard K."/>
        </authorList>
    </citation>
    <scope>NUCLEOTIDE SEQUENCE [LARGE SCALE GENOMIC DNA]</scope>
    <source>
        <strain evidence="1 2">LCDC 89-0504</strain>
    </source>
</reference>
<keyword evidence="2" id="KW-1185">Reference proteome</keyword>
<dbReference type="AlphaFoldDB" id="A0A0W1KLS1"/>
<evidence type="ECO:0000313" key="2">
    <source>
        <dbReference type="Proteomes" id="UP000054404"/>
    </source>
</evidence>
<gene>
    <name evidence="1" type="ORF">AQZ59_00219</name>
</gene>
<dbReference type="InterPro" id="IPR002591">
    <property type="entry name" value="Phosphodiest/P_Trfase"/>
</dbReference>
<dbReference type="Pfam" id="PF01663">
    <property type="entry name" value="Phosphodiest"/>
    <property type="match status" value="1"/>
</dbReference>
<dbReference type="InterPro" id="IPR017850">
    <property type="entry name" value="Alkaline_phosphatase_core_sf"/>
</dbReference>
<protein>
    <submittedName>
        <fullName evidence="1">Type I phosphodiesterase / nucleotide pyrophosphatase</fullName>
    </submittedName>
</protein>
<dbReference type="STRING" id="59561.AQZ59_00219"/>
<dbReference type="RefSeq" id="WP_062612336.1">
    <property type="nucleotide sequence ID" value="NZ_LNIZ01000001.1"/>
</dbReference>
<dbReference type="GO" id="GO:0016787">
    <property type="term" value="F:hydrolase activity"/>
    <property type="evidence" value="ECO:0007669"/>
    <property type="project" value="UniProtKB-ARBA"/>
</dbReference>
<sequence>MIRPGQENIAGVLPGVLRALGAGGESALEFPSARRACVVMVDGLGYRNLDQRRGHTPTLRSLDMRAITTVVPSTTAAGICALGTGALPGRTAMGGYALRVPGSTDVFNLIAWNSPHVDPVEWQTVPTVFESTDLDTVKIHPRRFVDSGLTLAALRGGRTAVAEKLEARVDAAIAELKAGADLVYLYWGDLDSTGHHNGWESEAWIYELEHLDAELGRLRRLLPRDTLLVLTADHGMIDVNERYDIADVEELTRGVEVVAGESRALHLYTAEPQAVAARWRDVLGERAWIFTQGEAEKAGLFGPMGSFAREVLGNVLVFAKGNLAIVDSRYQSEGAIGLVGVHGSLTEQEMMVPLVIDHA</sequence>
<dbReference type="PATRIC" id="fig|59561.3.peg.218"/>
<evidence type="ECO:0000313" key="1">
    <source>
        <dbReference type="EMBL" id="KTF04916.1"/>
    </source>
</evidence>
<organism evidence="1 2">
    <name type="scientific">Trueperella bernardiae</name>
    <dbReference type="NCBI Taxonomy" id="59561"/>
    <lineage>
        <taxon>Bacteria</taxon>
        <taxon>Bacillati</taxon>
        <taxon>Actinomycetota</taxon>
        <taxon>Actinomycetes</taxon>
        <taxon>Actinomycetales</taxon>
        <taxon>Actinomycetaceae</taxon>
        <taxon>Trueperella</taxon>
    </lineage>
</organism>
<dbReference type="Gene3D" id="3.40.720.10">
    <property type="entry name" value="Alkaline Phosphatase, subunit A"/>
    <property type="match status" value="1"/>
</dbReference>
<dbReference type="PANTHER" id="PTHR10151:SF120">
    <property type="entry name" value="BIS(5'-ADENOSYL)-TRIPHOSPHATASE"/>
    <property type="match status" value="1"/>
</dbReference>
<dbReference type="Proteomes" id="UP000054404">
    <property type="component" value="Unassembled WGS sequence"/>
</dbReference>
<name>A0A0W1KLS1_9ACTO</name>
<dbReference type="OrthoDB" id="9779267at2"/>
<dbReference type="PANTHER" id="PTHR10151">
    <property type="entry name" value="ECTONUCLEOTIDE PYROPHOSPHATASE/PHOSPHODIESTERASE"/>
    <property type="match status" value="1"/>
</dbReference>
<comment type="caution">
    <text evidence="1">The sequence shown here is derived from an EMBL/GenBank/DDBJ whole genome shotgun (WGS) entry which is preliminary data.</text>
</comment>
<dbReference type="EMBL" id="LNIZ01000001">
    <property type="protein sequence ID" value="KTF04916.1"/>
    <property type="molecule type" value="Genomic_DNA"/>
</dbReference>
<dbReference type="SUPFAM" id="SSF53649">
    <property type="entry name" value="Alkaline phosphatase-like"/>
    <property type="match status" value="1"/>
</dbReference>
<accession>A0A0W1KLS1</accession>